<dbReference type="PANTHER" id="PTHR43804:SF7">
    <property type="entry name" value="LD18447P"/>
    <property type="match status" value="1"/>
</dbReference>
<dbReference type="Pfam" id="PF00472">
    <property type="entry name" value="RF-1"/>
    <property type="match status" value="1"/>
</dbReference>
<evidence type="ECO:0000256" key="5">
    <source>
        <dbReference type="ARBA" id="ARBA00022490"/>
    </source>
</evidence>
<feature type="domain" description="Prokaryotic-type class I peptide chain release factors" evidence="10">
    <location>
        <begin position="226"/>
        <end position="242"/>
    </location>
</feature>
<dbReference type="SUPFAM" id="SSF75620">
    <property type="entry name" value="Release factor"/>
    <property type="match status" value="1"/>
</dbReference>
<keyword evidence="9" id="KW-0175">Coiled coil</keyword>
<dbReference type="FunFam" id="3.30.70.1660:FF:000004">
    <property type="entry name" value="Peptide chain release factor 1"/>
    <property type="match status" value="1"/>
</dbReference>
<keyword evidence="6 8" id="KW-0648">Protein biosynthesis</keyword>
<comment type="similarity">
    <text evidence="3 8">Belongs to the prokaryotic/mitochondrial release factor family.</text>
</comment>
<dbReference type="Pfam" id="PF03462">
    <property type="entry name" value="PCRF"/>
    <property type="match status" value="1"/>
</dbReference>
<keyword evidence="4 8" id="KW-0488">Methylation</keyword>
<dbReference type="HAMAP" id="MF_00093">
    <property type="entry name" value="Rel_fac_1"/>
    <property type="match status" value="1"/>
</dbReference>
<dbReference type="InterPro" id="IPR000352">
    <property type="entry name" value="Pep_chain_release_fac_I"/>
</dbReference>
<dbReference type="SMART" id="SM00937">
    <property type="entry name" value="PCRF"/>
    <property type="match status" value="1"/>
</dbReference>
<sequence>MLDRLDFTENKYEELSIKISDPLVIANQKEWQKLCKEHAGLEIIVMKYRIYKKAKQDLETNKEMLKEESDKEMKDMIQEEIKELNEIKETTQEELRILLLPKDPNDERNVFVEIRAGAGGDEAALFAANLFRMYTRYAERNRWKVEVMSANETDIGGFKEIVFMIKGESTYSKFKYESGVHRVQRVPDTESSGRIHTSTATVAVLPEVDDVDIEVSANDLRIDVFRASGNGGQCVNTTDSAVRMTHIPTGLVVSCQDEKSQLKNKEKALKILKSRLFDRAEAERSAGIAEERKSQVGTGDRSERIRTYNYPQGRITDHRIGLTLYKLDAFLDGDIDEMLNSLITADQAEKMKAMGNNN</sequence>
<protein>
    <recommendedName>
        <fullName evidence="7 8">Peptide chain release factor 1</fullName>
        <shortName evidence="8">RF-1</shortName>
    </recommendedName>
</protein>
<dbReference type="InterPro" id="IPR045853">
    <property type="entry name" value="Pep_chain_release_fac_I_sf"/>
</dbReference>
<dbReference type="PROSITE" id="PS00745">
    <property type="entry name" value="RF_PROK_I"/>
    <property type="match status" value="1"/>
</dbReference>
<keyword evidence="5 8" id="KW-0963">Cytoplasm</keyword>
<evidence type="ECO:0000313" key="12">
    <source>
        <dbReference type="Proteomes" id="UP000342249"/>
    </source>
</evidence>
<comment type="function">
    <text evidence="1 8">Peptide chain release factor 1 directs the termination of translation in response to the peptide chain termination codons UAG and UAA.</text>
</comment>
<dbReference type="GO" id="GO:0005829">
    <property type="term" value="C:cytosol"/>
    <property type="evidence" value="ECO:0007669"/>
    <property type="project" value="UniProtKB-ARBA"/>
</dbReference>
<dbReference type="InterPro" id="IPR004373">
    <property type="entry name" value="RF-1"/>
</dbReference>
<evidence type="ECO:0000256" key="7">
    <source>
        <dbReference type="ARBA" id="ARBA00050039"/>
    </source>
</evidence>
<dbReference type="EMBL" id="SPSF01000008">
    <property type="protein sequence ID" value="MPQ60680.1"/>
    <property type="molecule type" value="Genomic_DNA"/>
</dbReference>
<dbReference type="NCBIfam" id="NF001859">
    <property type="entry name" value="PRK00591.1"/>
    <property type="match status" value="1"/>
</dbReference>
<dbReference type="Gene3D" id="3.30.160.20">
    <property type="match status" value="1"/>
</dbReference>
<dbReference type="GO" id="GO:0016149">
    <property type="term" value="F:translation release factor activity, codon specific"/>
    <property type="evidence" value="ECO:0007669"/>
    <property type="project" value="UniProtKB-UniRule"/>
</dbReference>
<dbReference type="Proteomes" id="UP000342249">
    <property type="component" value="Unassembled WGS sequence"/>
</dbReference>
<dbReference type="PANTHER" id="PTHR43804">
    <property type="entry name" value="LD18447P"/>
    <property type="match status" value="1"/>
</dbReference>
<evidence type="ECO:0000256" key="3">
    <source>
        <dbReference type="ARBA" id="ARBA00010835"/>
    </source>
</evidence>
<comment type="caution">
    <text evidence="11">The sequence shown here is derived from an EMBL/GenBank/DDBJ whole genome shotgun (WGS) entry which is preliminary data.</text>
</comment>
<reference evidence="11 12" key="1">
    <citation type="journal article" date="2019" name="Lett. Appl. Microbiol.">
        <title>A case of 'blown pack' spoilage of vacuum-packaged pork likely associated with Clostridium estertheticum in Canada.</title>
        <authorList>
            <person name="Zhang P."/>
            <person name="Ward P."/>
            <person name="McMullen L.M."/>
            <person name="Yang X."/>
        </authorList>
    </citation>
    <scope>NUCLEOTIDE SEQUENCE [LARGE SCALE GENOMIC DNA]</scope>
    <source>
        <strain evidence="11 12">MA19</strain>
    </source>
</reference>
<dbReference type="NCBIfam" id="TIGR00019">
    <property type="entry name" value="prfA"/>
    <property type="match status" value="1"/>
</dbReference>
<comment type="PTM">
    <text evidence="8">Methylated by PrmC. Methylation increases the termination efficiency of RF1.</text>
</comment>
<dbReference type="Gene3D" id="6.10.140.1950">
    <property type="match status" value="1"/>
</dbReference>
<name>A0A5N7IW27_9CLOT</name>
<evidence type="ECO:0000256" key="1">
    <source>
        <dbReference type="ARBA" id="ARBA00002986"/>
    </source>
</evidence>
<comment type="subcellular location">
    <subcellularLocation>
        <location evidence="2 8">Cytoplasm</location>
    </subcellularLocation>
</comment>
<dbReference type="RefSeq" id="WP_152749721.1">
    <property type="nucleotide sequence ID" value="NZ_SPSE01000008.1"/>
</dbReference>
<dbReference type="InterPro" id="IPR050057">
    <property type="entry name" value="Prokaryotic/Mito_RF"/>
</dbReference>
<dbReference type="FunFam" id="3.30.70.1660:FF:000002">
    <property type="entry name" value="Peptide chain release factor 1"/>
    <property type="match status" value="1"/>
</dbReference>
<organism evidence="11 12">
    <name type="scientific">Clostridium estertheticum</name>
    <dbReference type="NCBI Taxonomy" id="238834"/>
    <lineage>
        <taxon>Bacteria</taxon>
        <taxon>Bacillati</taxon>
        <taxon>Bacillota</taxon>
        <taxon>Clostridia</taxon>
        <taxon>Eubacteriales</taxon>
        <taxon>Clostridiaceae</taxon>
        <taxon>Clostridium</taxon>
    </lineage>
</organism>
<evidence type="ECO:0000256" key="8">
    <source>
        <dbReference type="HAMAP-Rule" id="MF_00093"/>
    </source>
</evidence>
<feature type="coiled-coil region" evidence="9">
    <location>
        <begin position="48"/>
        <end position="94"/>
    </location>
</feature>
<accession>A0A5N7IW27</accession>
<dbReference type="AlphaFoldDB" id="A0A5N7IW27"/>
<evidence type="ECO:0000256" key="9">
    <source>
        <dbReference type="SAM" id="Coils"/>
    </source>
</evidence>
<dbReference type="FunFam" id="3.30.160.20:FF:000004">
    <property type="entry name" value="Peptide chain release factor 1"/>
    <property type="match status" value="1"/>
</dbReference>
<evidence type="ECO:0000256" key="4">
    <source>
        <dbReference type="ARBA" id="ARBA00022481"/>
    </source>
</evidence>
<feature type="modified residue" description="N5-methylglutamine" evidence="8">
    <location>
        <position position="233"/>
    </location>
</feature>
<evidence type="ECO:0000313" key="11">
    <source>
        <dbReference type="EMBL" id="MPQ60680.1"/>
    </source>
</evidence>
<gene>
    <name evidence="8" type="primary">prfA</name>
    <name evidence="11" type="ORF">E4V82_00905</name>
</gene>
<evidence type="ECO:0000256" key="2">
    <source>
        <dbReference type="ARBA" id="ARBA00004496"/>
    </source>
</evidence>
<evidence type="ECO:0000259" key="10">
    <source>
        <dbReference type="PROSITE" id="PS00745"/>
    </source>
</evidence>
<proteinExistence type="inferred from homology"/>
<dbReference type="Gene3D" id="3.30.70.1660">
    <property type="match status" value="2"/>
</dbReference>
<evidence type="ECO:0000256" key="6">
    <source>
        <dbReference type="ARBA" id="ARBA00022917"/>
    </source>
</evidence>
<dbReference type="InterPro" id="IPR005139">
    <property type="entry name" value="PCRF"/>
</dbReference>